<accession>A0ABP0FYP4</accession>
<dbReference type="PANTHER" id="PTHR10166">
    <property type="entry name" value="VOLTAGE-DEPENDENT CALCIUM CHANNEL SUBUNIT ALPHA-2/DELTA-RELATED"/>
    <property type="match status" value="1"/>
</dbReference>
<name>A0ABP0FYP4_CLALP</name>
<dbReference type="InterPro" id="IPR051173">
    <property type="entry name" value="Ca_channel_alpha-2/delta"/>
</dbReference>
<comment type="caution">
    <text evidence="4">The sequence shown here is derived from an EMBL/GenBank/DDBJ whole genome shotgun (WGS) entry which is preliminary data.</text>
</comment>
<organism evidence="4 5">
    <name type="scientific">Clavelina lepadiformis</name>
    <name type="common">Light-bulb sea squirt</name>
    <name type="synonym">Ascidia lepadiformis</name>
    <dbReference type="NCBI Taxonomy" id="159417"/>
    <lineage>
        <taxon>Eukaryota</taxon>
        <taxon>Metazoa</taxon>
        <taxon>Chordata</taxon>
        <taxon>Tunicata</taxon>
        <taxon>Ascidiacea</taxon>
        <taxon>Aplousobranchia</taxon>
        <taxon>Clavelinidae</taxon>
        <taxon>Clavelina</taxon>
    </lineage>
</organism>
<gene>
    <name evidence="4" type="ORF">CVLEPA_LOCUS14785</name>
</gene>
<protein>
    <recommendedName>
        <fullName evidence="3">VWFA domain-containing protein</fullName>
    </recommendedName>
</protein>
<proteinExistence type="inferred from homology"/>
<comment type="similarity">
    <text evidence="1">Belongs to the calcium channel subunit alpha-2/delta family.</text>
</comment>
<evidence type="ECO:0000313" key="5">
    <source>
        <dbReference type="Proteomes" id="UP001642483"/>
    </source>
</evidence>
<feature type="domain" description="VWFA" evidence="3">
    <location>
        <begin position="203"/>
        <end position="330"/>
    </location>
</feature>
<dbReference type="PROSITE" id="PS50234">
    <property type="entry name" value="VWFA"/>
    <property type="match status" value="1"/>
</dbReference>
<reference evidence="4 5" key="1">
    <citation type="submission" date="2024-02" db="EMBL/GenBank/DDBJ databases">
        <authorList>
            <person name="Daric V."/>
            <person name="Darras S."/>
        </authorList>
    </citation>
    <scope>NUCLEOTIDE SEQUENCE [LARGE SCALE GENOMIC DNA]</scope>
</reference>
<sequence length="330" mass="36971">MKVNFFFCLCLLLSFSRSGAIEVTDEALRKAVEMLMESSLQHGEMQRYYDSQAFGSQSVEGKNLLDQVAEAFRLKFRERIDALINLRNNVENSDSSDNKQCCELQDNDVRYDPRFLQKVIPGGFCIRKSSNTPDDANGLSDKFRQACVINQQNHPLIKWQYYGSEQGVTTQFPGLLTDQEDCQAFDNRVRPWYVQANVPTAKQVVIAIDTSDTLLQNIALATTVASTLINSSNPRDKLAIIGFNNEVTIRPSGCFSANLAQATTQNVRNLTNFLGELALRFEGTANYTEGLSSAFDFFETSNADENIVRVIVFISGADAASRDTKEIFQR</sequence>
<dbReference type="SUPFAM" id="SSF53300">
    <property type="entry name" value="vWA-like"/>
    <property type="match status" value="1"/>
</dbReference>
<keyword evidence="2" id="KW-0732">Signal</keyword>
<keyword evidence="5" id="KW-1185">Reference proteome</keyword>
<evidence type="ECO:0000313" key="4">
    <source>
        <dbReference type="EMBL" id="CAK8683748.1"/>
    </source>
</evidence>
<dbReference type="EMBL" id="CAWYQH010000097">
    <property type="protein sequence ID" value="CAK8683748.1"/>
    <property type="molecule type" value="Genomic_DNA"/>
</dbReference>
<evidence type="ECO:0000259" key="3">
    <source>
        <dbReference type="PROSITE" id="PS50234"/>
    </source>
</evidence>
<evidence type="ECO:0000256" key="2">
    <source>
        <dbReference type="SAM" id="SignalP"/>
    </source>
</evidence>
<dbReference type="InterPro" id="IPR036465">
    <property type="entry name" value="vWFA_dom_sf"/>
</dbReference>
<feature type="signal peptide" evidence="2">
    <location>
        <begin position="1"/>
        <end position="20"/>
    </location>
</feature>
<dbReference type="InterPro" id="IPR002035">
    <property type="entry name" value="VWF_A"/>
</dbReference>
<dbReference type="Gene3D" id="3.40.50.410">
    <property type="entry name" value="von Willebrand factor, type A domain"/>
    <property type="match status" value="1"/>
</dbReference>
<dbReference type="PANTHER" id="PTHR10166:SF66">
    <property type="entry name" value="VWFA AND CACHE DOMAIN-CONTAINING PROTEIN CG16868"/>
    <property type="match status" value="1"/>
</dbReference>
<evidence type="ECO:0000256" key="1">
    <source>
        <dbReference type="ARBA" id="ARBA00007060"/>
    </source>
</evidence>
<feature type="chain" id="PRO_5046845940" description="VWFA domain-containing protein" evidence="2">
    <location>
        <begin position="21"/>
        <end position="330"/>
    </location>
</feature>
<dbReference type="Proteomes" id="UP001642483">
    <property type="component" value="Unassembled WGS sequence"/>
</dbReference>